<feature type="transmembrane region" description="Helical" evidence="1">
    <location>
        <begin position="23"/>
        <end position="45"/>
    </location>
</feature>
<name>A0A2T0WLN6_9BACT</name>
<dbReference type="AlphaFoldDB" id="A0A2T0WLN6"/>
<dbReference type="OrthoDB" id="1437459at2"/>
<evidence type="ECO:0000313" key="3">
    <source>
        <dbReference type="Proteomes" id="UP000238157"/>
    </source>
</evidence>
<gene>
    <name evidence="2" type="ORF">CLW00_106247</name>
</gene>
<evidence type="ECO:0000313" key="2">
    <source>
        <dbReference type="EMBL" id="PRY87620.1"/>
    </source>
</evidence>
<evidence type="ECO:0000256" key="1">
    <source>
        <dbReference type="SAM" id="Phobius"/>
    </source>
</evidence>
<keyword evidence="3" id="KW-1185">Reference proteome</keyword>
<sequence>MENNQQYFFNSQIHLYLVYKINYFIDMKATILTSIMLMISSLVIGQVSSQEAIKKLDFLLGEWEGQAKAVTGPGQVQELHQFESVELRMGEKMLFMEGKGYQENEMVFNAVGLVTFDEGKQEYEMQSWLATGEKTKAYFKEKGDKFFEWGFELPNGKIRYFIKLDEKGRWSESGEFSPNGEVWYPSFEMLLSKIEK</sequence>
<keyword evidence="1" id="KW-0812">Transmembrane</keyword>
<keyword evidence="1" id="KW-0472">Membrane</keyword>
<reference evidence="2 3" key="1">
    <citation type="submission" date="2018-03" db="EMBL/GenBank/DDBJ databases">
        <title>Genomic Encyclopedia of Archaeal and Bacterial Type Strains, Phase II (KMG-II): from individual species to whole genera.</title>
        <authorList>
            <person name="Goeker M."/>
        </authorList>
    </citation>
    <scope>NUCLEOTIDE SEQUENCE [LARGE SCALE GENOMIC DNA]</scope>
    <source>
        <strain evidence="2 3">DSM 27929</strain>
    </source>
</reference>
<dbReference type="Proteomes" id="UP000238157">
    <property type="component" value="Unassembled WGS sequence"/>
</dbReference>
<accession>A0A2T0WLN6</accession>
<protein>
    <submittedName>
        <fullName evidence="2">Uncharacterized protein DUF1579</fullName>
    </submittedName>
</protein>
<organism evidence="2 3">
    <name type="scientific">Mongoliibacter ruber</name>
    <dbReference type="NCBI Taxonomy" id="1750599"/>
    <lineage>
        <taxon>Bacteria</taxon>
        <taxon>Pseudomonadati</taxon>
        <taxon>Bacteroidota</taxon>
        <taxon>Cytophagia</taxon>
        <taxon>Cytophagales</taxon>
        <taxon>Cyclobacteriaceae</taxon>
        <taxon>Mongoliibacter</taxon>
    </lineage>
</organism>
<proteinExistence type="predicted"/>
<keyword evidence="1" id="KW-1133">Transmembrane helix</keyword>
<dbReference type="EMBL" id="PVTR01000006">
    <property type="protein sequence ID" value="PRY87620.1"/>
    <property type="molecule type" value="Genomic_DNA"/>
</dbReference>
<comment type="caution">
    <text evidence="2">The sequence shown here is derived from an EMBL/GenBank/DDBJ whole genome shotgun (WGS) entry which is preliminary data.</text>
</comment>